<dbReference type="GO" id="GO:0005634">
    <property type="term" value="C:nucleus"/>
    <property type="evidence" value="ECO:0007669"/>
    <property type="project" value="UniProtKB-SubCell"/>
</dbReference>
<gene>
    <name evidence="6" type="ORF">CU098_010406</name>
</gene>
<dbReference type="EMBL" id="PJQM01002111">
    <property type="protein sequence ID" value="RCH98056.1"/>
    <property type="molecule type" value="Genomic_DNA"/>
</dbReference>
<evidence type="ECO:0000259" key="4">
    <source>
        <dbReference type="Pfam" id="PF07967"/>
    </source>
</evidence>
<comment type="caution">
    <text evidence="6">The sequence shown here is derived from an EMBL/GenBank/DDBJ whole genome shotgun (WGS) entry which is preliminary data.</text>
</comment>
<feature type="region of interest" description="Disordered" evidence="3">
    <location>
        <begin position="136"/>
        <end position="168"/>
    </location>
</feature>
<evidence type="ECO:0000313" key="7">
    <source>
        <dbReference type="Proteomes" id="UP000253551"/>
    </source>
</evidence>
<accession>A0A367K7C3</accession>
<dbReference type="Proteomes" id="UP000253551">
    <property type="component" value="Unassembled WGS sequence"/>
</dbReference>
<evidence type="ECO:0008006" key="8">
    <source>
        <dbReference type="Google" id="ProtNLM"/>
    </source>
</evidence>
<proteinExistence type="predicted"/>
<evidence type="ECO:0000256" key="1">
    <source>
        <dbReference type="ARBA" id="ARBA00004123"/>
    </source>
</evidence>
<keyword evidence="2" id="KW-0539">Nucleus</keyword>
<dbReference type="AlphaFoldDB" id="A0A367K7C3"/>
<name>A0A367K7C3_RHIST</name>
<feature type="domain" description="C3HC-type" evidence="4">
    <location>
        <begin position="240"/>
        <end position="311"/>
    </location>
</feature>
<feature type="domain" description="NuBaID C-terminal" evidence="5">
    <location>
        <begin position="380"/>
        <end position="441"/>
    </location>
</feature>
<dbReference type="OrthoDB" id="2209765at2759"/>
<dbReference type="GO" id="GO:0008270">
    <property type="term" value="F:zinc ion binding"/>
    <property type="evidence" value="ECO:0007669"/>
    <property type="project" value="InterPro"/>
</dbReference>
<dbReference type="InterPro" id="IPR013909">
    <property type="entry name" value="NuBaID_C"/>
</dbReference>
<reference evidence="6 7" key="1">
    <citation type="journal article" date="2018" name="G3 (Bethesda)">
        <title>Phylogenetic and Phylogenomic Definition of Rhizopus Species.</title>
        <authorList>
            <person name="Gryganskyi A.P."/>
            <person name="Golan J."/>
            <person name="Dolatabadi S."/>
            <person name="Mondo S."/>
            <person name="Robb S."/>
            <person name="Idnurm A."/>
            <person name="Muszewska A."/>
            <person name="Steczkiewicz K."/>
            <person name="Masonjones S."/>
            <person name="Liao H.L."/>
            <person name="Gajdeczka M.T."/>
            <person name="Anike F."/>
            <person name="Vuek A."/>
            <person name="Anishchenko I.M."/>
            <person name="Voigt K."/>
            <person name="de Hoog G.S."/>
            <person name="Smith M.E."/>
            <person name="Heitman J."/>
            <person name="Vilgalys R."/>
            <person name="Stajich J.E."/>
        </authorList>
    </citation>
    <scope>NUCLEOTIDE SEQUENCE [LARGE SCALE GENOMIC DNA]</scope>
    <source>
        <strain evidence="6 7">LSU 92-RS-03</strain>
    </source>
</reference>
<organism evidence="6 7">
    <name type="scientific">Rhizopus stolonifer</name>
    <name type="common">Rhizopus nigricans</name>
    <dbReference type="NCBI Taxonomy" id="4846"/>
    <lineage>
        <taxon>Eukaryota</taxon>
        <taxon>Fungi</taxon>
        <taxon>Fungi incertae sedis</taxon>
        <taxon>Mucoromycota</taxon>
        <taxon>Mucoromycotina</taxon>
        <taxon>Mucoromycetes</taxon>
        <taxon>Mucorales</taxon>
        <taxon>Mucorineae</taxon>
        <taxon>Rhizopodaceae</taxon>
        <taxon>Rhizopus</taxon>
    </lineage>
</organism>
<evidence type="ECO:0000256" key="2">
    <source>
        <dbReference type="ARBA" id="ARBA00023242"/>
    </source>
</evidence>
<keyword evidence="7" id="KW-1185">Reference proteome</keyword>
<dbReference type="InterPro" id="IPR012935">
    <property type="entry name" value="NuBaID_N"/>
</dbReference>
<protein>
    <recommendedName>
        <fullName evidence="8">C3HC-type domain-containing protein</fullName>
    </recommendedName>
</protein>
<evidence type="ECO:0000313" key="6">
    <source>
        <dbReference type="EMBL" id="RCH98056.1"/>
    </source>
</evidence>
<evidence type="ECO:0000259" key="5">
    <source>
        <dbReference type="Pfam" id="PF08600"/>
    </source>
</evidence>
<dbReference type="Pfam" id="PF08600">
    <property type="entry name" value="NuBaID_C"/>
    <property type="match status" value="1"/>
</dbReference>
<sequence>MDTEATRKEQSNQLTLEETILSKENDQIEVENINMLEKNDVSEKKFSGLENDHTNEELSTKKTISIETNKLLIEETTPTETEQLFVEKATSTATEEILIEKLTSAETIAVHSNSNGEKVISEENKAPSDDTAIAEAKENDTENNEDSALDNSKKQEAASTDNEDSTSLVTEQVNANEEITEETVKDKVRTLQDLMKRVRKNFGILPALQKKRKASDCKSIDEPHTKKARTDVDKELPLIQDREKLMDRLKTYSNIYHQKSRPLTALECAEHGWSYTRMTVEHGSSVAVLQCSNCNNNLFVADLNLQHCTEAQDNIYNIPITPLSKRIDRIKCEGRNMSSYQTIPLIQNRPNEVILKRIRSIISDAEGLSQEEVNDSKINAYLLPLFGWQFIDIQTPGIVCNLCFARKIFDNDQKTINAISEHYTYCPWKNSEITQKNGFNLMIQAVYKEYELLVRRRHISYRNRNQQDEEGEKIMKDILQSRKSLLERASIDSVEKST</sequence>
<dbReference type="STRING" id="4846.A0A367K7C3"/>
<evidence type="ECO:0000256" key="3">
    <source>
        <dbReference type="SAM" id="MobiDB-lite"/>
    </source>
</evidence>
<comment type="subcellular location">
    <subcellularLocation>
        <location evidence="1">Nucleus</location>
    </subcellularLocation>
</comment>
<feature type="compositionally biased region" description="Polar residues" evidence="3">
    <location>
        <begin position="157"/>
        <end position="168"/>
    </location>
</feature>
<dbReference type="Pfam" id="PF07967">
    <property type="entry name" value="zf-C3HC"/>
    <property type="match status" value="1"/>
</dbReference>